<evidence type="ECO:0000313" key="2">
    <source>
        <dbReference type="Proteomes" id="UP000297861"/>
    </source>
</evidence>
<keyword evidence="2" id="KW-1185">Reference proteome</keyword>
<organism evidence="1 2">
    <name type="scientific">Dysgonomonas capnocytophagoides</name>
    <dbReference type="NCBI Taxonomy" id="45254"/>
    <lineage>
        <taxon>Bacteria</taxon>
        <taxon>Pseudomonadati</taxon>
        <taxon>Bacteroidota</taxon>
        <taxon>Bacteroidia</taxon>
        <taxon>Bacteroidales</taxon>
        <taxon>Dysgonomonadaceae</taxon>
        <taxon>Dysgonomonas</taxon>
    </lineage>
</organism>
<proteinExistence type="predicted"/>
<dbReference type="RefSeq" id="WP_134436559.1">
    <property type="nucleotide sequence ID" value="NZ_SOML01000007.1"/>
</dbReference>
<name>A0A4Y8L0G0_9BACT</name>
<evidence type="ECO:0000313" key="1">
    <source>
        <dbReference type="EMBL" id="TFD95508.1"/>
    </source>
</evidence>
<dbReference type="AlphaFoldDB" id="A0A4Y8L0G0"/>
<reference evidence="1 2" key="1">
    <citation type="submission" date="2019-03" db="EMBL/GenBank/DDBJ databases">
        <title>San Antonio Military Medical Center submission to MRSN (WRAIR), pending publication.</title>
        <authorList>
            <person name="Blyth D.M."/>
            <person name="Mccarthy S.L."/>
            <person name="Schall S.E."/>
            <person name="Stam J.A."/>
            <person name="Ong A.C."/>
            <person name="Mcgann P.T."/>
        </authorList>
    </citation>
    <scope>NUCLEOTIDE SEQUENCE [LARGE SCALE GENOMIC DNA]</scope>
    <source>
        <strain evidence="1 2">MRSN571793</strain>
    </source>
</reference>
<dbReference type="EMBL" id="SOML01000007">
    <property type="protein sequence ID" value="TFD95508.1"/>
    <property type="molecule type" value="Genomic_DNA"/>
</dbReference>
<comment type="caution">
    <text evidence="1">The sequence shown here is derived from an EMBL/GenBank/DDBJ whole genome shotgun (WGS) entry which is preliminary data.</text>
</comment>
<sequence length="156" mass="18265">MDRKVKTWQKTEVDYVISKMNTLSIEQIAKNLGRSVNSVNQYLHRKRLTPKTVIPSENNLLLKILTEAVKDPALFTPNRFFFDSVKIGQKRYQMIYKGLIKMTDEECLRVVQFFDIPLERVHWIRQMNLFSDAEMGPVLQKPIIDIIAPPPPKYTD</sequence>
<accession>A0A4Y8L0G0</accession>
<dbReference type="Proteomes" id="UP000297861">
    <property type="component" value="Unassembled WGS sequence"/>
</dbReference>
<protein>
    <submittedName>
        <fullName evidence="1">Uncharacterized protein</fullName>
    </submittedName>
</protein>
<gene>
    <name evidence="1" type="ORF">E2605_11720</name>
</gene>